<dbReference type="EMBL" id="KZ821545">
    <property type="protein sequence ID" value="PYH28114.1"/>
    <property type="molecule type" value="Genomic_DNA"/>
</dbReference>
<feature type="transmembrane region" description="Helical" evidence="1">
    <location>
        <begin position="22"/>
        <end position="47"/>
    </location>
</feature>
<organism evidence="2 3">
    <name type="scientific">Aspergillus neoniger (strain CBS 115656)</name>
    <dbReference type="NCBI Taxonomy" id="1448310"/>
    <lineage>
        <taxon>Eukaryota</taxon>
        <taxon>Fungi</taxon>
        <taxon>Dikarya</taxon>
        <taxon>Ascomycota</taxon>
        <taxon>Pezizomycotina</taxon>
        <taxon>Eurotiomycetes</taxon>
        <taxon>Eurotiomycetidae</taxon>
        <taxon>Eurotiales</taxon>
        <taxon>Aspergillaceae</taxon>
        <taxon>Aspergillus</taxon>
        <taxon>Aspergillus subgen. Circumdati</taxon>
    </lineage>
</organism>
<sequence>YLYIYINYLQDNWSSWLLLIKFILNIIYSDIIKIILFFTNYSFYFYIKFKSIPVLN</sequence>
<feature type="non-terminal residue" evidence="2">
    <location>
        <position position="1"/>
    </location>
</feature>
<dbReference type="RefSeq" id="XP_025473592.1">
    <property type="nucleotide sequence ID" value="XM_025620004.1"/>
</dbReference>
<proteinExistence type="predicted"/>
<keyword evidence="3" id="KW-1185">Reference proteome</keyword>
<keyword evidence="1" id="KW-1133">Transmembrane helix</keyword>
<evidence type="ECO:0000313" key="2">
    <source>
        <dbReference type="EMBL" id="PYH28114.1"/>
    </source>
</evidence>
<name>A0A318Y307_ASPNB</name>
<evidence type="ECO:0000313" key="3">
    <source>
        <dbReference type="Proteomes" id="UP000247647"/>
    </source>
</evidence>
<keyword evidence="1" id="KW-0472">Membrane</keyword>
<reference evidence="2" key="1">
    <citation type="submission" date="2016-12" db="EMBL/GenBank/DDBJ databases">
        <title>The genomes of Aspergillus section Nigri reveals drivers in fungal speciation.</title>
        <authorList>
            <consortium name="DOE Joint Genome Institute"/>
            <person name="Vesth T.C."/>
            <person name="Nybo J."/>
            <person name="Theobald S."/>
            <person name="Brandl J."/>
            <person name="Frisvad J.C."/>
            <person name="Nielsen K.F."/>
            <person name="Lyhne E.K."/>
            <person name="Kogle M.E."/>
            <person name="Kuo A."/>
            <person name="Riley R."/>
            <person name="Clum A."/>
            <person name="Nolan M."/>
            <person name="Lipzen A."/>
            <person name="Salamov A."/>
            <person name="Henrissat B."/>
            <person name="Wiebenga A."/>
            <person name="De Vries R.P."/>
            <person name="Grigoriev I.V."/>
            <person name="Mortensen U.H."/>
            <person name="Andersen M.R."/>
            <person name="Baker S.E."/>
        </authorList>
    </citation>
    <scope>NUCLEOTIDE SEQUENCE [LARGE SCALE GENOMIC DNA]</scope>
    <source>
        <strain evidence="2">CBS 115656</strain>
    </source>
</reference>
<dbReference type="Proteomes" id="UP000247647">
    <property type="component" value="Unassembled WGS sequence"/>
</dbReference>
<evidence type="ECO:0000256" key="1">
    <source>
        <dbReference type="SAM" id="Phobius"/>
    </source>
</evidence>
<dbReference type="AlphaFoldDB" id="A0A318Y307"/>
<gene>
    <name evidence="2" type="ORF">BO87DRAFT_322964</name>
</gene>
<keyword evidence="1" id="KW-0812">Transmembrane</keyword>
<protein>
    <submittedName>
        <fullName evidence="2">Uncharacterized protein</fullName>
    </submittedName>
</protein>
<accession>A0A318Y307</accession>
<dbReference type="GeneID" id="37122460"/>